<evidence type="ECO:0008006" key="3">
    <source>
        <dbReference type="Google" id="ProtNLM"/>
    </source>
</evidence>
<dbReference type="SUPFAM" id="SSF49265">
    <property type="entry name" value="Fibronectin type III"/>
    <property type="match status" value="1"/>
</dbReference>
<evidence type="ECO:0000313" key="1">
    <source>
        <dbReference type="EMBL" id="CAG2254913.1"/>
    </source>
</evidence>
<dbReference type="OrthoDB" id="10385190at2759"/>
<dbReference type="CDD" id="cd00063">
    <property type="entry name" value="FN3"/>
    <property type="match status" value="1"/>
</dbReference>
<organism evidence="1 2">
    <name type="scientific">Mytilus edulis</name>
    <name type="common">Blue mussel</name>
    <dbReference type="NCBI Taxonomy" id="6550"/>
    <lineage>
        <taxon>Eukaryota</taxon>
        <taxon>Metazoa</taxon>
        <taxon>Spiralia</taxon>
        <taxon>Lophotrochozoa</taxon>
        <taxon>Mollusca</taxon>
        <taxon>Bivalvia</taxon>
        <taxon>Autobranchia</taxon>
        <taxon>Pteriomorphia</taxon>
        <taxon>Mytilida</taxon>
        <taxon>Mytiloidea</taxon>
        <taxon>Mytilidae</taxon>
        <taxon>Mytilinae</taxon>
        <taxon>Mytilus</taxon>
    </lineage>
</organism>
<accession>A0A8S3V9W3</accession>
<name>A0A8S3V9W3_MYTED</name>
<sequence>MPQITSLERTPYAILVKWKPGFDGGLRATYQIEYRKVTEITWDMINTKENIRNTFFIADPNTDYLETPSQRREEVSVMPGHYDEIESKYYNPIKNTISSQNHRNIAELGLQQLSNMTGNIESDDTKSSSYQSIEPCTVRQVEYSQKNYSARSSLAESYLIPCRMSDMSDNSETNIKSVQRYETLNFSAKNENMYTTYNVTDT</sequence>
<dbReference type="InterPro" id="IPR036116">
    <property type="entry name" value="FN3_sf"/>
</dbReference>
<dbReference type="EMBL" id="CAJPWZ010003256">
    <property type="protein sequence ID" value="CAG2254913.1"/>
    <property type="molecule type" value="Genomic_DNA"/>
</dbReference>
<dbReference type="Proteomes" id="UP000683360">
    <property type="component" value="Unassembled WGS sequence"/>
</dbReference>
<comment type="caution">
    <text evidence="1">The sequence shown here is derived from an EMBL/GenBank/DDBJ whole genome shotgun (WGS) entry which is preliminary data.</text>
</comment>
<gene>
    <name evidence="1" type="ORF">MEDL_66365</name>
</gene>
<keyword evidence="2" id="KW-1185">Reference proteome</keyword>
<dbReference type="AlphaFoldDB" id="A0A8S3V9W3"/>
<dbReference type="InterPro" id="IPR003961">
    <property type="entry name" value="FN3_dom"/>
</dbReference>
<protein>
    <recommendedName>
        <fullName evidence="3">Fibronectin type-III domain-containing protein</fullName>
    </recommendedName>
</protein>
<reference evidence="1" key="1">
    <citation type="submission" date="2021-03" db="EMBL/GenBank/DDBJ databases">
        <authorList>
            <person name="Bekaert M."/>
        </authorList>
    </citation>
    <scope>NUCLEOTIDE SEQUENCE</scope>
</reference>
<proteinExistence type="predicted"/>
<evidence type="ECO:0000313" key="2">
    <source>
        <dbReference type="Proteomes" id="UP000683360"/>
    </source>
</evidence>